<evidence type="ECO:0000256" key="5">
    <source>
        <dbReference type="ARBA" id="ARBA00023136"/>
    </source>
</evidence>
<accession>A0ABU1ABM1</accession>
<feature type="transmembrane region" description="Helical" evidence="6">
    <location>
        <begin position="34"/>
        <end position="58"/>
    </location>
</feature>
<dbReference type="Pfam" id="PF07690">
    <property type="entry name" value="MFS_1"/>
    <property type="match status" value="1"/>
</dbReference>
<keyword evidence="4 6" id="KW-1133">Transmembrane helix</keyword>
<evidence type="ECO:0000313" key="9">
    <source>
        <dbReference type="Proteomes" id="UP001227831"/>
    </source>
</evidence>
<dbReference type="InterPro" id="IPR020846">
    <property type="entry name" value="MFS_dom"/>
</dbReference>
<dbReference type="PROSITE" id="PS50850">
    <property type="entry name" value="MFS"/>
    <property type="match status" value="1"/>
</dbReference>
<dbReference type="PANTHER" id="PTHR23523">
    <property type="match status" value="1"/>
</dbReference>
<sequence>MKKMTLLMLLAAMNLRLSVTALPPLFHLIQQDLIISKPLIALLVTIPLLCFGAGSLLAPRLIQELGIKTMLLLTTGLLILANLIRPFNVFTLISGTFLVGLAIAGLNITVPTMIAQMNQANPTRLTSDYSLVMTVVAAIGTAVALPLASRISWQAVMALFALPAVITWLCTYFLLPQATRPTKTPHPSQHNLLAIFKHDRQVQKLALFMGGQSLIFYTLVTWLPTIYQAIGATSTEAGTLFAVFQFIGVPAAALLNIFRSQRQTLRWLLVGYSLGFACLAWSGIGWWLSALILGLTCALMFSFALNLIATSSRDTTTITNRSAIAQAIGYLLAAIGPVLIGQLQNLTQSWLIPILSLVGLMLLTILIGFRTTND</sequence>
<dbReference type="RefSeq" id="WP_308704056.1">
    <property type="nucleotide sequence ID" value="NZ_AP027463.1"/>
</dbReference>
<evidence type="ECO:0000256" key="6">
    <source>
        <dbReference type="SAM" id="Phobius"/>
    </source>
</evidence>
<comment type="subcellular location">
    <subcellularLocation>
        <location evidence="1">Cell membrane</location>
        <topology evidence="1">Multi-pass membrane protein</topology>
    </subcellularLocation>
</comment>
<feature type="transmembrane region" description="Helical" evidence="6">
    <location>
        <begin position="131"/>
        <end position="149"/>
    </location>
</feature>
<feature type="transmembrane region" description="Helical" evidence="6">
    <location>
        <begin position="205"/>
        <end position="227"/>
    </location>
</feature>
<name>A0ABU1ABM1_9LACO</name>
<feature type="transmembrane region" description="Helical" evidence="6">
    <location>
        <begin position="323"/>
        <end position="344"/>
    </location>
</feature>
<organism evidence="8 9">
    <name type="scientific">Lactiplantibacillus brownii</name>
    <dbReference type="NCBI Taxonomy" id="3069269"/>
    <lineage>
        <taxon>Bacteria</taxon>
        <taxon>Bacillati</taxon>
        <taxon>Bacillota</taxon>
        <taxon>Bacilli</taxon>
        <taxon>Lactobacillales</taxon>
        <taxon>Lactobacillaceae</taxon>
        <taxon>Lactiplantibacillus</taxon>
    </lineage>
</organism>
<feature type="transmembrane region" description="Helical" evidence="6">
    <location>
        <begin position="155"/>
        <end position="175"/>
    </location>
</feature>
<dbReference type="InterPro" id="IPR052524">
    <property type="entry name" value="MFS_Cyanate_Porter"/>
</dbReference>
<reference evidence="8 9" key="1">
    <citation type="journal article" date="2023" name="Int. J. Syst. Evol. Microbiol.">
        <title>Lactiplantibacillus brownii sp. nov., a novel psychrotolerant species isolated from sauerkraut.</title>
        <authorList>
            <person name="Heng Y.C."/>
            <person name="Silvaraju S."/>
            <person name="Lee J.K.Y."/>
            <person name="Kittelmann S."/>
        </authorList>
    </citation>
    <scope>NUCLEOTIDE SEQUENCE [LARGE SCALE GENOMIC DNA]</scope>
    <source>
        <strain evidence="8 9">WILCCON 0030</strain>
    </source>
</reference>
<evidence type="ECO:0000256" key="2">
    <source>
        <dbReference type="ARBA" id="ARBA00022448"/>
    </source>
</evidence>
<protein>
    <submittedName>
        <fullName evidence="8">MFS transporter</fullName>
    </submittedName>
</protein>
<keyword evidence="3 6" id="KW-0812">Transmembrane</keyword>
<evidence type="ECO:0000313" key="8">
    <source>
        <dbReference type="EMBL" id="MDQ7938369.1"/>
    </source>
</evidence>
<dbReference type="InterPro" id="IPR036259">
    <property type="entry name" value="MFS_trans_sf"/>
</dbReference>
<evidence type="ECO:0000256" key="1">
    <source>
        <dbReference type="ARBA" id="ARBA00004651"/>
    </source>
</evidence>
<dbReference type="EMBL" id="JAVCWF010000001">
    <property type="protein sequence ID" value="MDQ7938369.1"/>
    <property type="molecule type" value="Genomic_DNA"/>
</dbReference>
<dbReference type="SUPFAM" id="SSF103473">
    <property type="entry name" value="MFS general substrate transporter"/>
    <property type="match status" value="1"/>
</dbReference>
<dbReference type="Proteomes" id="UP001227831">
    <property type="component" value="Unassembled WGS sequence"/>
</dbReference>
<dbReference type="InterPro" id="IPR011701">
    <property type="entry name" value="MFS"/>
</dbReference>
<feature type="transmembrane region" description="Helical" evidence="6">
    <location>
        <begin position="239"/>
        <end position="258"/>
    </location>
</feature>
<comment type="caution">
    <text evidence="8">The sequence shown here is derived from an EMBL/GenBank/DDBJ whole genome shotgun (WGS) entry which is preliminary data.</text>
</comment>
<proteinExistence type="predicted"/>
<keyword evidence="5 6" id="KW-0472">Membrane</keyword>
<feature type="transmembrane region" description="Helical" evidence="6">
    <location>
        <begin position="265"/>
        <end position="284"/>
    </location>
</feature>
<gene>
    <name evidence="8" type="ORF">RA086_12190</name>
</gene>
<feature type="transmembrane region" description="Helical" evidence="6">
    <location>
        <begin position="65"/>
        <end position="84"/>
    </location>
</feature>
<keyword evidence="2" id="KW-0813">Transport</keyword>
<feature type="transmembrane region" description="Helical" evidence="6">
    <location>
        <begin position="90"/>
        <end position="110"/>
    </location>
</feature>
<evidence type="ECO:0000259" key="7">
    <source>
        <dbReference type="PROSITE" id="PS50850"/>
    </source>
</evidence>
<feature type="transmembrane region" description="Helical" evidence="6">
    <location>
        <begin position="290"/>
        <end position="311"/>
    </location>
</feature>
<keyword evidence="9" id="KW-1185">Reference proteome</keyword>
<dbReference type="PANTHER" id="PTHR23523:SF2">
    <property type="entry name" value="2-NITROIMIDAZOLE TRANSPORTER"/>
    <property type="match status" value="1"/>
</dbReference>
<evidence type="ECO:0000256" key="4">
    <source>
        <dbReference type="ARBA" id="ARBA00022989"/>
    </source>
</evidence>
<feature type="domain" description="Major facilitator superfamily (MFS) profile" evidence="7">
    <location>
        <begin position="4"/>
        <end position="374"/>
    </location>
</feature>
<dbReference type="Gene3D" id="1.20.1250.20">
    <property type="entry name" value="MFS general substrate transporter like domains"/>
    <property type="match status" value="2"/>
</dbReference>
<evidence type="ECO:0000256" key="3">
    <source>
        <dbReference type="ARBA" id="ARBA00022692"/>
    </source>
</evidence>
<feature type="transmembrane region" description="Helical" evidence="6">
    <location>
        <begin position="350"/>
        <end position="369"/>
    </location>
</feature>